<evidence type="ECO:0000313" key="2">
    <source>
        <dbReference type="Proteomes" id="UP001229421"/>
    </source>
</evidence>
<sequence>MSALFQILLKAPEHAVKTPQHFTVLSAERMNCKYLIMRNFFLVYFMIEKCYEVINELVKEKEDKERLKGGVIAELVTENEAMQDDKR</sequence>
<organism evidence="1 2">
    <name type="scientific">Tagetes erecta</name>
    <name type="common">African marigold</name>
    <dbReference type="NCBI Taxonomy" id="13708"/>
    <lineage>
        <taxon>Eukaryota</taxon>
        <taxon>Viridiplantae</taxon>
        <taxon>Streptophyta</taxon>
        <taxon>Embryophyta</taxon>
        <taxon>Tracheophyta</taxon>
        <taxon>Spermatophyta</taxon>
        <taxon>Magnoliopsida</taxon>
        <taxon>eudicotyledons</taxon>
        <taxon>Gunneridae</taxon>
        <taxon>Pentapetalae</taxon>
        <taxon>asterids</taxon>
        <taxon>campanulids</taxon>
        <taxon>Asterales</taxon>
        <taxon>Asteraceae</taxon>
        <taxon>Asteroideae</taxon>
        <taxon>Heliantheae alliance</taxon>
        <taxon>Tageteae</taxon>
        <taxon>Tagetes</taxon>
    </lineage>
</organism>
<protein>
    <submittedName>
        <fullName evidence="1">Uncharacterized protein</fullName>
    </submittedName>
</protein>
<accession>A0AAD8JRG4</accession>
<comment type="caution">
    <text evidence="1">The sequence shown here is derived from an EMBL/GenBank/DDBJ whole genome shotgun (WGS) entry which is preliminary data.</text>
</comment>
<dbReference type="AlphaFoldDB" id="A0AAD8JRG4"/>
<name>A0AAD8JRG4_TARER</name>
<evidence type="ECO:0000313" key="1">
    <source>
        <dbReference type="EMBL" id="KAK1406510.1"/>
    </source>
</evidence>
<proteinExistence type="predicted"/>
<reference evidence="1" key="1">
    <citation type="journal article" date="2023" name="bioRxiv">
        <title>Improved chromosome-level genome assembly for marigold (Tagetes erecta).</title>
        <authorList>
            <person name="Jiang F."/>
            <person name="Yuan L."/>
            <person name="Wang S."/>
            <person name="Wang H."/>
            <person name="Xu D."/>
            <person name="Wang A."/>
            <person name="Fan W."/>
        </authorList>
    </citation>
    <scope>NUCLEOTIDE SEQUENCE</scope>
    <source>
        <strain evidence="1">WSJ</strain>
        <tissue evidence="1">Leaf</tissue>
    </source>
</reference>
<dbReference type="EMBL" id="JAUHHV010000012">
    <property type="protein sequence ID" value="KAK1406510.1"/>
    <property type="molecule type" value="Genomic_DNA"/>
</dbReference>
<dbReference type="Proteomes" id="UP001229421">
    <property type="component" value="Unassembled WGS sequence"/>
</dbReference>
<keyword evidence="2" id="KW-1185">Reference proteome</keyword>
<gene>
    <name evidence="1" type="ORF">QVD17_41890</name>
</gene>